<protein>
    <recommendedName>
        <fullName evidence="10">Phosphate transport system permease protein</fullName>
    </recommendedName>
</protein>
<dbReference type="SUPFAM" id="SSF161098">
    <property type="entry name" value="MetI-like"/>
    <property type="match status" value="1"/>
</dbReference>
<comment type="function">
    <text evidence="10">Part of the binding-protein-dependent transport system for phosphate; probably responsible for the translocation of the substrate across the membrane.</text>
</comment>
<evidence type="ECO:0000256" key="10">
    <source>
        <dbReference type="RuleBase" id="RU363054"/>
    </source>
</evidence>
<proteinExistence type="inferred from homology"/>
<feature type="transmembrane region" description="Helical" evidence="9">
    <location>
        <begin position="69"/>
        <end position="102"/>
    </location>
</feature>
<dbReference type="InterPro" id="IPR011864">
    <property type="entry name" value="Phosphate_PstC"/>
</dbReference>
<evidence type="ECO:0000256" key="4">
    <source>
        <dbReference type="ARBA" id="ARBA00022475"/>
    </source>
</evidence>
<dbReference type="InterPro" id="IPR051124">
    <property type="entry name" value="Phosphate_Transport_Permease"/>
</dbReference>
<evidence type="ECO:0000256" key="7">
    <source>
        <dbReference type="ARBA" id="ARBA00022989"/>
    </source>
</evidence>
<dbReference type="Proteomes" id="UP001272052">
    <property type="component" value="Unassembled WGS sequence"/>
</dbReference>
<feature type="transmembrane region" description="Helical" evidence="9">
    <location>
        <begin position="16"/>
        <end position="37"/>
    </location>
</feature>
<gene>
    <name evidence="12" type="primary">pstC1</name>
    <name evidence="12" type="ORF">MmiAt1_00490</name>
</gene>
<evidence type="ECO:0000313" key="13">
    <source>
        <dbReference type="Proteomes" id="UP001272052"/>
    </source>
</evidence>
<comment type="subcellular location">
    <subcellularLocation>
        <location evidence="1 9">Cell membrane</location>
        <topology evidence="1 9">Multi-pass membrane protein</topology>
    </subcellularLocation>
</comment>
<reference evidence="12 13" key="1">
    <citation type="submission" date="2023-06" db="EMBL/GenBank/DDBJ databases">
        <title>Genome sequence of Methanimicrococcus sp. At1.</title>
        <authorList>
            <person name="Protasov E."/>
            <person name="Platt K."/>
            <person name="Poehlein A."/>
            <person name="Daniel R."/>
            <person name="Brune A."/>
        </authorList>
    </citation>
    <scope>NUCLEOTIDE SEQUENCE [LARGE SCALE GENOMIC DNA]</scope>
    <source>
        <strain evidence="12 13">At1</strain>
    </source>
</reference>
<dbReference type="Gene3D" id="1.10.3720.10">
    <property type="entry name" value="MetI-like"/>
    <property type="match status" value="1"/>
</dbReference>
<comment type="caution">
    <text evidence="12">The sequence shown here is derived from an EMBL/GenBank/DDBJ whole genome shotgun (WGS) entry which is preliminary data.</text>
</comment>
<dbReference type="EMBL" id="JAWDKC010000001">
    <property type="protein sequence ID" value="MDV0444523.1"/>
    <property type="molecule type" value="Genomic_DNA"/>
</dbReference>
<feature type="transmembrane region" description="Helical" evidence="9">
    <location>
        <begin position="265"/>
        <end position="286"/>
    </location>
</feature>
<dbReference type="InterPro" id="IPR000515">
    <property type="entry name" value="MetI-like"/>
</dbReference>
<keyword evidence="13" id="KW-1185">Reference proteome</keyword>
<evidence type="ECO:0000256" key="8">
    <source>
        <dbReference type="ARBA" id="ARBA00023136"/>
    </source>
</evidence>
<feature type="transmembrane region" description="Helical" evidence="9">
    <location>
        <begin position="199"/>
        <end position="218"/>
    </location>
</feature>
<evidence type="ECO:0000256" key="6">
    <source>
        <dbReference type="ARBA" id="ARBA00022692"/>
    </source>
</evidence>
<keyword evidence="5 10" id="KW-0592">Phosphate transport</keyword>
<keyword evidence="7 9" id="KW-1133">Transmembrane helix</keyword>
<accession>A0ABU3VM91</accession>
<evidence type="ECO:0000256" key="2">
    <source>
        <dbReference type="ARBA" id="ARBA00007069"/>
    </source>
</evidence>
<comment type="similarity">
    <text evidence="2 10">Belongs to the binding-protein-dependent transport system permease family. CysTW subfamily.</text>
</comment>
<keyword evidence="8 9" id="KW-0472">Membrane</keyword>
<feature type="transmembrane region" description="Helical" evidence="9">
    <location>
        <begin position="114"/>
        <end position="134"/>
    </location>
</feature>
<evidence type="ECO:0000256" key="3">
    <source>
        <dbReference type="ARBA" id="ARBA00022448"/>
    </source>
</evidence>
<organism evidence="12 13">
    <name type="scientific">Methanimicrococcus hacksteinii</name>
    <dbReference type="NCBI Taxonomy" id="3028293"/>
    <lineage>
        <taxon>Archaea</taxon>
        <taxon>Methanobacteriati</taxon>
        <taxon>Methanobacteriota</taxon>
        <taxon>Stenosarchaea group</taxon>
        <taxon>Methanomicrobia</taxon>
        <taxon>Methanosarcinales</taxon>
        <taxon>Methanosarcinaceae</taxon>
        <taxon>Methanimicrococcus</taxon>
    </lineage>
</organism>
<keyword evidence="4 10" id="KW-1003">Cell membrane</keyword>
<dbReference type="Pfam" id="PF00528">
    <property type="entry name" value="BPD_transp_1"/>
    <property type="match status" value="1"/>
</dbReference>
<dbReference type="PANTHER" id="PTHR30425">
    <property type="entry name" value="PHOSPHATE TRANSPORT SYSTEM PERMEASE PROTEIN PST"/>
    <property type="match status" value="1"/>
</dbReference>
<dbReference type="NCBIfam" id="TIGR02138">
    <property type="entry name" value="phosphate_pstC"/>
    <property type="match status" value="1"/>
</dbReference>
<evidence type="ECO:0000256" key="5">
    <source>
        <dbReference type="ARBA" id="ARBA00022592"/>
    </source>
</evidence>
<dbReference type="InterPro" id="IPR035906">
    <property type="entry name" value="MetI-like_sf"/>
</dbReference>
<keyword evidence="3 9" id="KW-0813">Transport</keyword>
<evidence type="ECO:0000256" key="9">
    <source>
        <dbReference type="RuleBase" id="RU363032"/>
    </source>
</evidence>
<dbReference type="PROSITE" id="PS50928">
    <property type="entry name" value="ABC_TM1"/>
    <property type="match status" value="1"/>
</dbReference>
<dbReference type="PANTHER" id="PTHR30425:SF1">
    <property type="entry name" value="PHOSPHATE TRANSPORT SYSTEM PERMEASE PROTEIN PSTC"/>
    <property type="match status" value="1"/>
</dbReference>
<feature type="domain" description="ABC transmembrane type-1" evidence="11">
    <location>
        <begin position="73"/>
        <end position="286"/>
    </location>
</feature>
<name>A0ABU3VM91_9EURY</name>
<evidence type="ECO:0000256" key="1">
    <source>
        <dbReference type="ARBA" id="ARBA00004651"/>
    </source>
</evidence>
<sequence length="297" mass="31346">MIQHSFRDFREKSMKSLFLIGGIGTLLVLLLICLFLFSESFVFFKTYGFFDFITGTEWKPGANPEIFGLLPLLAGTLIVTAGAIILAVPIGILSAIYIAELAGPKTADILKSAVELLAGIPSVVLGFCGMVLLVPRIQEFFDLTTGQTALAGSVILAVMALPTIISVSEDAISAVPAALKQGSLALGSNHWQTIRKVTVPAAFSGITAAVILGIGRAVGETMAVMMVTGNMAIIPGSDLFLSSVRTITATIALEMGEVAKGTEHYYALFTIGAVLFLITVGINRIAEAVKKKHNQGI</sequence>
<evidence type="ECO:0000313" key="12">
    <source>
        <dbReference type="EMBL" id="MDV0444523.1"/>
    </source>
</evidence>
<feature type="transmembrane region" description="Helical" evidence="9">
    <location>
        <begin position="154"/>
        <end position="179"/>
    </location>
</feature>
<keyword evidence="6 9" id="KW-0812">Transmembrane</keyword>
<evidence type="ECO:0000259" key="11">
    <source>
        <dbReference type="PROSITE" id="PS50928"/>
    </source>
</evidence>
<dbReference type="CDD" id="cd06261">
    <property type="entry name" value="TM_PBP2"/>
    <property type="match status" value="1"/>
</dbReference>